<dbReference type="InterPro" id="IPR005131">
    <property type="entry name" value="Ser_deHydtase_bsu"/>
</dbReference>
<gene>
    <name evidence="14" type="ORF">IV417_07900</name>
</gene>
<evidence type="ECO:0000259" key="13">
    <source>
        <dbReference type="Pfam" id="PF03315"/>
    </source>
</evidence>
<dbReference type="GO" id="GO:0046872">
    <property type="term" value="F:metal ion binding"/>
    <property type="evidence" value="ECO:0007669"/>
    <property type="project" value="UniProtKB-KW"/>
</dbReference>
<evidence type="ECO:0000256" key="4">
    <source>
        <dbReference type="ARBA" id="ARBA00022432"/>
    </source>
</evidence>
<dbReference type="Pfam" id="PF03315">
    <property type="entry name" value="SDH_beta"/>
    <property type="match status" value="1"/>
</dbReference>
<evidence type="ECO:0000256" key="10">
    <source>
        <dbReference type="ARBA" id="ARBA00049406"/>
    </source>
</evidence>
<evidence type="ECO:0000313" key="15">
    <source>
        <dbReference type="Proteomes" id="UP001315686"/>
    </source>
</evidence>
<name>A0AAP2CMU4_9RHOB</name>
<dbReference type="Proteomes" id="UP001315686">
    <property type="component" value="Unassembled WGS sequence"/>
</dbReference>
<evidence type="ECO:0000256" key="3">
    <source>
        <dbReference type="ARBA" id="ARBA00008636"/>
    </source>
</evidence>
<evidence type="ECO:0000256" key="8">
    <source>
        <dbReference type="ARBA" id="ARBA00023014"/>
    </source>
</evidence>
<dbReference type="EMBL" id="JADQAZ010000001">
    <property type="protein sequence ID" value="MBT0957304.1"/>
    <property type="molecule type" value="Genomic_DNA"/>
</dbReference>
<evidence type="ECO:0000313" key="14">
    <source>
        <dbReference type="EMBL" id="MBT0957304.1"/>
    </source>
</evidence>
<keyword evidence="8 11" id="KW-0411">Iron-sulfur</keyword>
<dbReference type="Pfam" id="PF03313">
    <property type="entry name" value="SDH_alpha"/>
    <property type="match status" value="1"/>
</dbReference>
<dbReference type="SUPFAM" id="SSF143548">
    <property type="entry name" value="Serine metabolism enzymes domain"/>
    <property type="match status" value="1"/>
</dbReference>
<evidence type="ECO:0000256" key="5">
    <source>
        <dbReference type="ARBA" id="ARBA00022485"/>
    </source>
</evidence>
<comment type="cofactor">
    <cofactor evidence="1 11">
        <name>[4Fe-4S] cluster</name>
        <dbReference type="ChEBI" id="CHEBI:49883"/>
    </cofactor>
</comment>
<comment type="caution">
    <text evidence="14">The sequence shown here is derived from an EMBL/GenBank/DDBJ whole genome shotgun (WGS) entry which is preliminary data.</text>
</comment>
<dbReference type="AlphaFoldDB" id="A0AAP2CMU4"/>
<dbReference type="InterPro" id="IPR005130">
    <property type="entry name" value="Ser_deHydtase-like_asu"/>
</dbReference>
<proteinExistence type="inferred from homology"/>
<keyword evidence="15" id="KW-1185">Reference proteome</keyword>
<evidence type="ECO:0000256" key="9">
    <source>
        <dbReference type="ARBA" id="ARBA00023239"/>
    </source>
</evidence>
<keyword evidence="5 11" id="KW-0004">4Fe-4S</keyword>
<comment type="pathway">
    <text evidence="2">Carbohydrate biosynthesis; gluconeogenesis.</text>
</comment>
<organism evidence="14 15">
    <name type="scientific">Harenicola maris</name>
    <dbReference type="NCBI Taxonomy" id="2841044"/>
    <lineage>
        <taxon>Bacteria</taxon>
        <taxon>Pseudomonadati</taxon>
        <taxon>Pseudomonadota</taxon>
        <taxon>Alphaproteobacteria</taxon>
        <taxon>Rhodobacterales</taxon>
        <taxon>Paracoccaceae</taxon>
        <taxon>Harenicola</taxon>
    </lineage>
</organism>
<dbReference type="PANTHER" id="PTHR30182">
    <property type="entry name" value="L-SERINE DEHYDRATASE"/>
    <property type="match status" value="1"/>
</dbReference>
<dbReference type="Gene3D" id="3.30.1330.90">
    <property type="entry name" value="D-3-phosphoglycerate dehydrogenase, domain 3"/>
    <property type="match status" value="1"/>
</dbReference>
<evidence type="ECO:0000259" key="12">
    <source>
        <dbReference type="Pfam" id="PF03313"/>
    </source>
</evidence>
<accession>A0AAP2CMU4</accession>
<dbReference type="GO" id="GO:0003941">
    <property type="term" value="F:L-serine ammonia-lyase activity"/>
    <property type="evidence" value="ECO:0007669"/>
    <property type="project" value="UniProtKB-UniRule"/>
</dbReference>
<reference evidence="14 15" key="1">
    <citation type="journal article" date="2021" name="Arch. Microbiol.">
        <title>Harenicola maris gen. nov., sp. nov. isolated from the Sea of Japan shallow sediments.</title>
        <authorList>
            <person name="Romanenko L.A."/>
            <person name="Kurilenko V.V."/>
            <person name="Chernysheva N.Y."/>
            <person name="Tekutyeva L.A."/>
            <person name="Velansky P.V."/>
            <person name="Svetashev V.I."/>
            <person name="Isaeva M.P."/>
        </authorList>
    </citation>
    <scope>NUCLEOTIDE SEQUENCE [LARGE SCALE GENOMIC DNA]</scope>
    <source>
        <strain evidence="14 15">KMM 3653</strain>
    </source>
</reference>
<evidence type="ECO:0000256" key="1">
    <source>
        <dbReference type="ARBA" id="ARBA00001966"/>
    </source>
</evidence>
<sequence>MFLSVFDMFKVGIGPSSSHTMGPMVAAARFIDRIRKSQFSPAGVRARLYGSLAFTGVGHATDRAVILGLGGFTPEGYDAALAEEALSRIAATKQVTPGDLTLAFDPAQDVVFDYDAPLPGHANGMVLQALDSQGDVIDQETYYSVGGGFVLTAAELDAGKDTDTGKPVPYPFGTAQQMLEMARASGKSIAEMKRANEISRYGTNHLDKGLTRIWEVMNNCIDRGLTAKGILPGGLQVKRRAADIYEALQAEKGLNLTAPHTINDWMSTYAMAVNEENAAGGQVVTAPTNGAAGVVPATIRYWLDHVPGAAPSRIPDFLLTASAVGGLIKYNASISGAEAGCQAEVGSAAAMAAAGLAAVMGATPDQIENAAEIALEHHLGMTCDPVKGLVQVPCIERNGLGAIKAVSAASLALRGNGTHLVPLDACIETLRQTGADMSEKYKETSLGGLAVNVPNC</sequence>
<dbReference type="RefSeq" id="WP_327793478.1">
    <property type="nucleotide sequence ID" value="NZ_JADQAZ010000001.1"/>
</dbReference>
<dbReference type="GO" id="GO:0051539">
    <property type="term" value="F:4 iron, 4 sulfur cluster binding"/>
    <property type="evidence" value="ECO:0007669"/>
    <property type="project" value="UniProtKB-UniRule"/>
</dbReference>
<dbReference type="InterPro" id="IPR051318">
    <property type="entry name" value="Fe-S_L-Ser"/>
</dbReference>
<feature type="domain" description="Serine dehydratase beta chain" evidence="13">
    <location>
        <begin position="4"/>
        <end position="154"/>
    </location>
</feature>
<dbReference type="InterPro" id="IPR029009">
    <property type="entry name" value="ASB_dom_sf"/>
</dbReference>
<keyword evidence="4 11" id="KW-0312">Gluconeogenesis</keyword>
<evidence type="ECO:0000256" key="11">
    <source>
        <dbReference type="RuleBase" id="RU366059"/>
    </source>
</evidence>
<protein>
    <recommendedName>
        <fullName evidence="11">L-serine dehydratase</fullName>
        <ecNumber evidence="11">4.3.1.17</ecNumber>
    </recommendedName>
</protein>
<dbReference type="PANTHER" id="PTHR30182:SF1">
    <property type="entry name" value="L-SERINE DEHYDRATASE 1"/>
    <property type="match status" value="1"/>
</dbReference>
<keyword evidence="7 11" id="KW-0408">Iron</keyword>
<keyword evidence="6 11" id="KW-0479">Metal-binding</keyword>
<keyword evidence="9 11" id="KW-0456">Lyase</keyword>
<feature type="domain" description="Serine dehydratase-like alpha subunit" evidence="12">
    <location>
        <begin position="186"/>
        <end position="450"/>
    </location>
</feature>
<evidence type="ECO:0000256" key="6">
    <source>
        <dbReference type="ARBA" id="ARBA00022723"/>
    </source>
</evidence>
<evidence type="ECO:0000256" key="7">
    <source>
        <dbReference type="ARBA" id="ARBA00023004"/>
    </source>
</evidence>
<evidence type="ECO:0000256" key="2">
    <source>
        <dbReference type="ARBA" id="ARBA00004742"/>
    </source>
</evidence>
<comment type="similarity">
    <text evidence="3 11">Belongs to the iron-sulfur dependent L-serine dehydratase family.</text>
</comment>
<comment type="catalytic activity">
    <reaction evidence="10 11">
        <text>L-serine = pyruvate + NH4(+)</text>
        <dbReference type="Rhea" id="RHEA:19169"/>
        <dbReference type="ChEBI" id="CHEBI:15361"/>
        <dbReference type="ChEBI" id="CHEBI:28938"/>
        <dbReference type="ChEBI" id="CHEBI:33384"/>
        <dbReference type="EC" id="4.3.1.17"/>
    </reaction>
</comment>
<dbReference type="InterPro" id="IPR004644">
    <property type="entry name" value="Fe-S_L-Ser_mono"/>
</dbReference>
<dbReference type="NCBIfam" id="TIGR00720">
    <property type="entry name" value="sda_mono"/>
    <property type="match status" value="1"/>
</dbReference>
<dbReference type="EC" id="4.3.1.17" evidence="11"/>
<dbReference type="GO" id="GO:0006094">
    <property type="term" value="P:gluconeogenesis"/>
    <property type="evidence" value="ECO:0007669"/>
    <property type="project" value="UniProtKB-KW"/>
</dbReference>